<reference evidence="1" key="1">
    <citation type="journal article" date="2020" name="ACS Chem. Biol.">
        <title>Genome Mining and Heterologous Expression Reveal Two Distinct Families of Lasso Peptides Highly Conserved in Endofungal Bacteria.</title>
        <authorList>
            <person name="Bratovanov E.V."/>
            <person name="Ishida K."/>
            <person name="Heinze B."/>
            <person name="Pidot S.J."/>
            <person name="Stinear T.P."/>
            <person name="Hegemann J.D."/>
            <person name="Marahiel M.A."/>
            <person name="Hertweck C."/>
        </authorList>
    </citation>
    <scope>NUCLEOTIDE SEQUENCE</scope>
    <source>
        <strain evidence="1">B6</strain>
    </source>
</reference>
<name>A0A6B9HDK1_9BURK</name>
<sequence>MTRVNSTEQGIQLPLILESDPAWNKSLVGNRRDELIVALADLLLEALGKVQRQARDQGDLNEPEDHV</sequence>
<dbReference type="EMBL" id="MN695286">
    <property type="protein sequence ID" value="QGY72847.1"/>
    <property type="molecule type" value="Genomic_DNA"/>
</dbReference>
<protein>
    <submittedName>
        <fullName evidence="1">Uncharacterized protein</fullName>
    </submittedName>
</protein>
<organism evidence="1">
    <name type="scientific">Mycetohabitans sp</name>
    <dbReference type="NCBI Taxonomy" id="2571162"/>
    <lineage>
        <taxon>Bacteria</taxon>
        <taxon>Pseudomonadati</taxon>
        <taxon>Pseudomonadota</taxon>
        <taxon>Betaproteobacteria</taxon>
        <taxon>Burkholderiales</taxon>
        <taxon>Burkholderiaceae</taxon>
        <taxon>Mycetohabitans</taxon>
    </lineage>
</organism>
<evidence type="ECO:0000313" key="1">
    <source>
        <dbReference type="EMBL" id="QGY72847.1"/>
    </source>
</evidence>
<dbReference type="AlphaFoldDB" id="A0A6B9HDK1"/>
<proteinExistence type="predicted"/>
<accession>A0A6B9HDK1</accession>